<proteinExistence type="predicted"/>
<keyword evidence="2" id="KW-1185">Reference proteome</keyword>
<protein>
    <submittedName>
        <fullName evidence="1">Uncharacterized protein</fullName>
    </submittedName>
</protein>
<organism evidence="1 2">
    <name type="scientific">Pseudo-nitzschia multistriata</name>
    <dbReference type="NCBI Taxonomy" id="183589"/>
    <lineage>
        <taxon>Eukaryota</taxon>
        <taxon>Sar</taxon>
        <taxon>Stramenopiles</taxon>
        <taxon>Ochrophyta</taxon>
        <taxon>Bacillariophyta</taxon>
        <taxon>Bacillariophyceae</taxon>
        <taxon>Bacillariophycidae</taxon>
        <taxon>Bacillariales</taxon>
        <taxon>Bacillariaceae</taxon>
        <taxon>Pseudo-nitzschia</taxon>
    </lineage>
</organism>
<dbReference type="SUPFAM" id="SSF47954">
    <property type="entry name" value="Cyclin-like"/>
    <property type="match status" value="1"/>
</dbReference>
<dbReference type="Gene3D" id="1.10.472.10">
    <property type="entry name" value="Cyclin-like"/>
    <property type="match status" value="1"/>
</dbReference>
<gene>
    <name evidence="1" type="ORF">PSNMU_V1.4_AUG-EV-PASAV3_0054970</name>
</gene>
<dbReference type="OrthoDB" id="5590282at2759"/>
<dbReference type="Proteomes" id="UP000291116">
    <property type="component" value="Unassembled WGS sequence"/>
</dbReference>
<evidence type="ECO:0000313" key="1">
    <source>
        <dbReference type="EMBL" id="VEU38722.1"/>
    </source>
</evidence>
<dbReference type="AlphaFoldDB" id="A0A448Z9I3"/>
<reference evidence="1 2" key="1">
    <citation type="submission" date="2019-01" db="EMBL/GenBank/DDBJ databases">
        <authorList>
            <person name="Ferrante I. M."/>
        </authorList>
    </citation>
    <scope>NUCLEOTIDE SEQUENCE [LARGE SCALE GENOMIC DNA]</scope>
    <source>
        <strain evidence="1 2">B856</strain>
    </source>
</reference>
<accession>A0A448Z9I3</accession>
<sequence>MTSMAYLMRMMPSHESLQYTGCKSYNLVLHVLHELARYITELSVCHSNICTGYTSSQVAYASILLSMELLTPVALPLHIRDQFNTAVALVSHRSGGTILSSQDDKILYLQELLRNSFWPEILVEDCEYGEIGHPISMAKDFGFIDIPHIVSPHHTIPTISSNNGTAMHCQSLSASLDKEPDLRSSPICVNRHF</sequence>
<dbReference type="EMBL" id="CAACVS010000182">
    <property type="protein sequence ID" value="VEU38722.1"/>
    <property type="molecule type" value="Genomic_DNA"/>
</dbReference>
<dbReference type="InterPro" id="IPR036915">
    <property type="entry name" value="Cyclin-like_sf"/>
</dbReference>
<evidence type="ECO:0000313" key="2">
    <source>
        <dbReference type="Proteomes" id="UP000291116"/>
    </source>
</evidence>
<name>A0A448Z9I3_9STRA</name>